<dbReference type="Proteomes" id="UP001165289">
    <property type="component" value="Unassembled WGS sequence"/>
</dbReference>
<keyword evidence="7" id="KW-1185">Reference proteome</keyword>
<dbReference type="PRINTS" id="PR00891">
    <property type="entry name" value="RABGDIREP"/>
</dbReference>
<proteinExistence type="inferred from homology"/>
<dbReference type="InterPro" id="IPR001738">
    <property type="entry name" value="Rab_escort"/>
</dbReference>
<dbReference type="GO" id="GO:0016192">
    <property type="term" value="P:vesicle-mediated transport"/>
    <property type="evidence" value="ECO:0007669"/>
    <property type="project" value="TreeGrafter"/>
</dbReference>
<evidence type="ECO:0000256" key="1">
    <source>
        <dbReference type="ARBA" id="ARBA00004496"/>
    </source>
</evidence>
<feature type="compositionally biased region" description="Polar residues" evidence="5">
    <location>
        <begin position="231"/>
        <end position="248"/>
    </location>
</feature>
<feature type="compositionally biased region" description="Polar residues" evidence="5">
    <location>
        <begin position="266"/>
        <end position="306"/>
    </location>
</feature>
<protein>
    <submittedName>
        <fullName evidence="6">Rab proteins geranylgeranyltransferase component A 1-like isoform X2</fullName>
    </submittedName>
</protein>
<feature type="compositionally biased region" description="Basic and acidic residues" evidence="5">
    <location>
        <begin position="144"/>
        <end position="154"/>
    </location>
</feature>
<dbReference type="GO" id="GO:0005634">
    <property type="term" value="C:nucleus"/>
    <property type="evidence" value="ECO:0007669"/>
    <property type="project" value="TreeGrafter"/>
</dbReference>
<feature type="compositionally biased region" description="Low complexity" evidence="5">
    <location>
        <begin position="182"/>
        <end position="194"/>
    </location>
</feature>
<dbReference type="Pfam" id="PF00996">
    <property type="entry name" value="GDI"/>
    <property type="match status" value="2"/>
</dbReference>
<dbReference type="Gene3D" id="3.50.50.60">
    <property type="entry name" value="FAD/NAD(P)-binding domain"/>
    <property type="match status" value="2"/>
</dbReference>
<dbReference type="PANTHER" id="PTHR11787">
    <property type="entry name" value="RAB GDP-DISSOCIATION INHIBITOR"/>
    <property type="match status" value="1"/>
</dbReference>
<keyword evidence="3" id="KW-0343">GTPase activation</keyword>
<feature type="compositionally biased region" description="Polar residues" evidence="5">
    <location>
        <begin position="728"/>
        <end position="738"/>
    </location>
</feature>
<keyword evidence="4" id="KW-0963">Cytoplasm</keyword>
<name>A0AAV7JIV7_9METZ</name>
<feature type="region of interest" description="Disordered" evidence="5">
    <location>
        <begin position="67"/>
        <end position="88"/>
    </location>
</feature>
<reference evidence="6 7" key="1">
    <citation type="journal article" date="2023" name="BMC Biol.">
        <title>The compact genome of the sponge Oopsacas minuta (Hexactinellida) is lacking key metazoan core genes.</title>
        <authorList>
            <person name="Santini S."/>
            <person name="Schenkelaars Q."/>
            <person name="Jourda C."/>
            <person name="Duchesne M."/>
            <person name="Belahbib H."/>
            <person name="Rocher C."/>
            <person name="Selva M."/>
            <person name="Riesgo A."/>
            <person name="Vervoort M."/>
            <person name="Leys S.P."/>
            <person name="Kodjabachian L."/>
            <person name="Le Bivic A."/>
            <person name="Borchiellini C."/>
            <person name="Claverie J.M."/>
            <person name="Renard E."/>
        </authorList>
    </citation>
    <scope>NUCLEOTIDE SEQUENCE [LARGE SCALE GENOMIC DNA]</scope>
    <source>
        <strain evidence="6">SPO-2</strain>
    </source>
</reference>
<dbReference type="FunFam" id="1.10.405.10:FF:000003">
    <property type="entry name" value="Rab proteins geranylgeranyltransferase component A"/>
    <property type="match status" value="1"/>
</dbReference>
<dbReference type="GO" id="GO:0005968">
    <property type="term" value="C:Rab-protein geranylgeranyltransferase complex"/>
    <property type="evidence" value="ECO:0007669"/>
    <property type="project" value="InterPro"/>
</dbReference>
<dbReference type="GO" id="GO:0006886">
    <property type="term" value="P:intracellular protein transport"/>
    <property type="evidence" value="ECO:0007669"/>
    <property type="project" value="InterPro"/>
</dbReference>
<feature type="compositionally biased region" description="Low complexity" evidence="5">
    <location>
        <begin position="249"/>
        <end position="265"/>
    </location>
</feature>
<evidence type="ECO:0000256" key="4">
    <source>
        <dbReference type="ARBA" id="ARBA00022490"/>
    </source>
</evidence>
<comment type="caution">
    <text evidence="6">The sequence shown here is derived from an EMBL/GenBank/DDBJ whole genome shotgun (WGS) entry which is preliminary data.</text>
</comment>
<dbReference type="AlphaFoldDB" id="A0AAV7JIV7"/>
<dbReference type="Gene3D" id="1.10.405.10">
    <property type="entry name" value="Guanine Nucleotide Dissociation Inhibitor, domain 1"/>
    <property type="match status" value="1"/>
</dbReference>
<dbReference type="PIRSF" id="PIRSF016550">
    <property type="entry name" value="Rab_ger_ger_transf_A_euk"/>
    <property type="match status" value="1"/>
</dbReference>
<feature type="region of interest" description="Disordered" evidence="5">
    <location>
        <begin position="724"/>
        <end position="746"/>
    </location>
</feature>
<evidence type="ECO:0000313" key="7">
    <source>
        <dbReference type="Proteomes" id="UP001165289"/>
    </source>
</evidence>
<accession>A0AAV7JIV7</accession>
<dbReference type="Gene3D" id="3.30.519.10">
    <property type="entry name" value="Guanine Nucleotide Dissociation Inhibitor, domain 2"/>
    <property type="match status" value="1"/>
</dbReference>
<dbReference type="InterPro" id="IPR018203">
    <property type="entry name" value="GDP_dissociation_inhibitor"/>
</dbReference>
<evidence type="ECO:0000256" key="2">
    <source>
        <dbReference type="ARBA" id="ARBA00005593"/>
    </source>
</evidence>
<sequence length="746" mass="83410">MAYVSSDELPKNFDVIVYGTGLTESIIAAALCRNGVSVLHLDYNQFYGGECASLMYREFIEFLKATPRTPQTQDNNVQSTEDQSSNSQRYFLRSDLSRIYENIEQDFVEQSSPLLPEVTPVTTNVTPNITSTDCANNYSLATDTDTKVTSHEETSQSIHHNSDSTEVNEDNLSPAPVTTFDTPTSTQESTQPTQKDNKSSLQESQPTLQDSQSTLQESQSTLQESQPTLQESQPTLQDGQPTLQDGQPTLQDSQSILQDSQSTLQESQPTLQDTQSTLQDNQSTQDKETQLLTPSSHTKISTPSTDPVLSWTELKSQHRMFTFDLWPKLIYATDPFVDMIVKSSVTKYLEFKAVNKIITVLDGNLTLVPASRADVFTSKTVSVLEKRLLMRFVTFVMDLDEHTEEVEKYNARPFSEFMEHMRLNAKLRALIKSSIAQVEDDSLTEVALERSKFYLQSIGRYSNSPYLWPVYGIGELPQAFCRMAAVFGGLYMLRKEIRYLEIIETEGVSKCHSVRDTENTTFLCKHIILGVSLVPDPQPTIRYSRAILATNRKLLPPNTSDINSDIGFITIPSHTLGPNQSYTIKIIELSPKSQSCPDRCYLVHITCCSSQNTAKADLLPVVEFLFNNSTDNTDIPPAPKVLYSIYFNYNSTQAPTGNKSKLADNIHLISSPDLEPSYQQILSEAKGVFDTICPGDTFLPPPPDPEDIIYEPTPPEQNQIDIVESAGDSLQPTGTQSDNETEQIEK</sequence>
<organism evidence="6 7">
    <name type="scientific">Oopsacas minuta</name>
    <dbReference type="NCBI Taxonomy" id="111878"/>
    <lineage>
        <taxon>Eukaryota</taxon>
        <taxon>Metazoa</taxon>
        <taxon>Porifera</taxon>
        <taxon>Hexactinellida</taxon>
        <taxon>Hexasterophora</taxon>
        <taxon>Lyssacinosida</taxon>
        <taxon>Leucopsacidae</taxon>
        <taxon>Oopsacas</taxon>
    </lineage>
</organism>
<evidence type="ECO:0000313" key="6">
    <source>
        <dbReference type="EMBL" id="KAI6648838.1"/>
    </source>
</evidence>
<dbReference type="GO" id="GO:0007264">
    <property type="term" value="P:small GTPase-mediated signal transduction"/>
    <property type="evidence" value="ECO:0007669"/>
    <property type="project" value="InterPro"/>
</dbReference>
<feature type="region of interest" description="Disordered" evidence="5">
    <location>
        <begin position="144"/>
        <end position="306"/>
    </location>
</feature>
<comment type="subcellular location">
    <subcellularLocation>
        <location evidence="1">Cytoplasm</location>
    </subcellularLocation>
</comment>
<comment type="similarity">
    <text evidence="2">Belongs to the Rab GDI family.</text>
</comment>
<dbReference type="GO" id="GO:0005092">
    <property type="term" value="F:GDP-dissociation inhibitor activity"/>
    <property type="evidence" value="ECO:0007669"/>
    <property type="project" value="InterPro"/>
</dbReference>
<dbReference type="EMBL" id="JAKMXF010000325">
    <property type="protein sequence ID" value="KAI6648838.1"/>
    <property type="molecule type" value="Genomic_DNA"/>
</dbReference>
<dbReference type="GO" id="GO:0005096">
    <property type="term" value="F:GTPase activator activity"/>
    <property type="evidence" value="ECO:0007669"/>
    <property type="project" value="UniProtKB-KW"/>
</dbReference>
<dbReference type="PANTHER" id="PTHR11787:SF4">
    <property type="entry name" value="CHM, RAB ESCORT PROTEIN 1"/>
    <property type="match status" value="1"/>
</dbReference>
<dbReference type="SUPFAM" id="SSF54373">
    <property type="entry name" value="FAD-linked reductases, C-terminal domain"/>
    <property type="match status" value="1"/>
</dbReference>
<dbReference type="SUPFAM" id="SSF51905">
    <property type="entry name" value="FAD/NAD(P)-binding domain"/>
    <property type="match status" value="2"/>
</dbReference>
<feature type="compositionally biased region" description="Polar residues" evidence="5">
    <location>
        <begin position="68"/>
        <end position="88"/>
    </location>
</feature>
<evidence type="ECO:0000256" key="3">
    <source>
        <dbReference type="ARBA" id="ARBA00022468"/>
    </source>
</evidence>
<evidence type="ECO:0000256" key="5">
    <source>
        <dbReference type="SAM" id="MobiDB-lite"/>
    </source>
</evidence>
<dbReference type="InterPro" id="IPR036188">
    <property type="entry name" value="FAD/NAD-bd_sf"/>
</dbReference>
<feature type="compositionally biased region" description="Low complexity" evidence="5">
    <location>
        <begin position="207"/>
        <end position="230"/>
    </location>
</feature>
<gene>
    <name evidence="6" type="ORF">LOD99_7100</name>
</gene>
<dbReference type="GO" id="GO:0005829">
    <property type="term" value="C:cytosol"/>
    <property type="evidence" value="ECO:0007669"/>
    <property type="project" value="TreeGrafter"/>
</dbReference>
<dbReference type="PRINTS" id="PR00893">
    <property type="entry name" value="RABESCORT"/>
</dbReference>